<evidence type="ECO:0000313" key="3">
    <source>
        <dbReference type="Proteomes" id="UP001221898"/>
    </source>
</evidence>
<reference evidence="2" key="1">
    <citation type="journal article" date="2023" name="Science">
        <title>Genome structures resolve the early diversification of teleost fishes.</title>
        <authorList>
            <person name="Parey E."/>
            <person name="Louis A."/>
            <person name="Montfort J."/>
            <person name="Bouchez O."/>
            <person name="Roques C."/>
            <person name="Iampietro C."/>
            <person name="Lluch J."/>
            <person name="Castinel A."/>
            <person name="Donnadieu C."/>
            <person name="Desvignes T."/>
            <person name="Floi Bucao C."/>
            <person name="Jouanno E."/>
            <person name="Wen M."/>
            <person name="Mejri S."/>
            <person name="Dirks R."/>
            <person name="Jansen H."/>
            <person name="Henkel C."/>
            <person name="Chen W.J."/>
            <person name="Zahm M."/>
            <person name="Cabau C."/>
            <person name="Klopp C."/>
            <person name="Thompson A.W."/>
            <person name="Robinson-Rechavi M."/>
            <person name="Braasch I."/>
            <person name="Lecointre G."/>
            <person name="Bobe J."/>
            <person name="Postlethwait J.H."/>
            <person name="Berthelot C."/>
            <person name="Roest Crollius H."/>
            <person name="Guiguen Y."/>
        </authorList>
    </citation>
    <scope>NUCLEOTIDE SEQUENCE</scope>
    <source>
        <strain evidence="2">NC1722</strain>
    </source>
</reference>
<keyword evidence="3" id="KW-1185">Reference proteome</keyword>
<sequence length="87" mass="9393">MSFACGGQSQGTGVSELTHRYAETEGREALLLHGARHLQLLGLAVRMTTNRLLPDGTHLAITSDSDTPPSSPWGRQPNVAPKRDSRD</sequence>
<name>A0AAD7WB25_9TELE</name>
<organism evidence="2 3">
    <name type="scientific">Aldrovandia affinis</name>
    <dbReference type="NCBI Taxonomy" id="143900"/>
    <lineage>
        <taxon>Eukaryota</taxon>
        <taxon>Metazoa</taxon>
        <taxon>Chordata</taxon>
        <taxon>Craniata</taxon>
        <taxon>Vertebrata</taxon>
        <taxon>Euteleostomi</taxon>
        <taxon>Actinopterygii</taxon>
        <taxon>Neopterygii</taxon>
        <taxon>Teleostei</taxon>
        <taxon>Notacanthiformes</taxon>
        <taxon>Halosauridae</taxon>
        <taxon>Aldrovandia</taxon>
    </lineage>
</organism>
<dbReference type="AlphaFoldDB" id="A0AAD7WB25"/>
<feature type="region of interest" description="Disordered" evidence="1">
    <location>
        <begin position="57"/>
        <end position="87"/>
    </location>
</feature>
<protein>
    <submittedName>
        <fullName evidence="2">Uncharacterized protein</fullName>
    </submittedName>
</protein>
<accession>A0AAD7WB25</accession>
<evidence type="ECO:0000313" key="2">
    <source>
        <dbReference type="EMBL" id="KAJ8390566.1"/>
    </source>
</evidence>
<proteinExistence type="predicted"/>
<evidence type="ECO:0000256" key="1">
    <source>
        <dbReference type="SAM" id="MobiDB-lite"/>
    </source>
</evidence>
<gene>
    <name evidence="2" type="ORF">AAFF_G00101720</name>
</gene>
<dbReference type="EMBL" id="JAINUG010000167">
    <property type="protein sequence ID" value="KAJ8390566.1"/>
    <property type="molecule type" value="Genomic_DNA"/>
</dbReference>
<comment type="caution">
    <text evidence="2">The sequence shown here is derived from an EMBL/GenBank/DDBJ whole genome shotgun (WGS) entry which is preliminary data.</text>
</comment>
<dbReference type="Proteomes" id="UP001221898">
    <property type="component" value="Unassembled WGS sequence"/>
</dbReference>